<feature type="transmembrane region" description="Helical" evidence="2">
    <location>
        <begin position="101"/>
        <end position="123"/>
    </location>
</feature>
<accession>A0A179UNT6</accession>
<feature type="transmembrane region" description="Helical" evidence="2">
    <location>
        <begin position="158"/>
        <end position="176"/>
    </location>
</feature>
<evidence type="ECO:0000313" key="3">
    <source>
        <dbReference type="EMBL" id="OAT08889.1"/>
    </source>
</evidence>
<keyword evidence="2" id="KW-1133">Transmembrane helix</keyword>
<proteinExistence type="predicted"/>
<feature type="transmembrane region" description="Helical" evidence="2">
    <location>
        <begin position="205"/>
        <end position="231"/>
    </location>
</feature>
<evidence type="ECO:0000313" key="4">
    <source>
        <dbReference type="Proteomes" id="UP000002038"/>
    </source>
</evidence>
<keyword evidence="4" id="KW-1185">Reference proteome</keyword>
<dbReference type="OrthoDB" id="10251089at2759"/>
<dbReference type="SUPFAM" id="SSF53474">
    <property type="entry name" value="alpha/beta-Hydrolases"/>
    <property type="match status" value="1"/>
</dbReference>
<dbReference type="EMBL" id="GG657456">
    <property type="protein sequence ID" value="OAT08889.1"/>
    <property type="molecule type" value="Genomic_DNA"/>
</dbReference>
<dbReference type="Proteomes" id="UP000002038">
    <property type="component" value="Unassembled WGS sequence"/>
</dbReference>
<name>A0A179UNT6_BLAGS</name>
<feature type="transmembrane region" description="Helical" evidence="2">
    <location>
        <begin position="68"/>
        <end position="89"/>
    </location>
</feature>
<feature type="compositionally biased region" description="Basic and acidic residues" evidence="1">
    <location>
        <begin position="8"/>
        <end position="39"/>
    </location>
</feature>
<organism evidence="3 4">
    <name type="scientific">Blastomyces gilchristii (strain SLH14081)</name>
    <name type="common">Blastomyces dermatitidis</name>
    <dbReference type="NCBI Taxonomy" id="559298"/>
    <lineage>
        <taxon>Eukaryota</taxon>
        <taxon>Fungi</taxon>
        <taxon>Dikarya</taxon>
        <taxon>Ascomycota</taxon>
        <taxon>Pezizomycotina</taxon>
        <taxon>Eurotiomycetes</taxon>
        <taxon>Eurotiomycetidae</taxon>
        <taxon>Onygenales</taxon>
        <taxon>Ajellomycetaceae</taxon>
        <taxon>Blastomyces</taxon>
    </lineage>
</organism>
<reference evidence="4" key="1">
    <citation type="journal article" date="2015" name="PLoS Genet.">
        <title>The dynamic genome and transcriptome of the human fungal pathogen Blastomyces and close relative Emmonsia.</title>
        <authorList>
            <person name="Munoz J.F."/>
            <person name="Gauthier G.M."/>
            <person name="Desjardins C.A."/>
            <person name="Gallo J.E."/>
            <person name="Holder J."/>
            <person name="Sullivan T.D."/>
            <person name="Marty A.J."/>
            <person name="Carmen J.C."/>
            <person name="Chen Z."/>
            <person name="Ding L."/>
            <person name="Gujja S."/>
            <person name="Magrini V."/>
            <person name="Misas E."/>
            <person name="Mitreva M."/>
            <person name="Priest M."/>
            <person name="Saif S."/>
            <person name="Whiston E.A."/>
            <person name="Young S."/>
            <person name="Zeng Q."/>
            <person name="Goldman W.E."/>
            <person name="Mardis E.R."/>
            <person name="Taylor J.W."/>
            <person name="McEwen J.G."/>
            <person name="Clay O.K."/>
            <person name="Klein B.S."/>
            <person name="Cuomo C.A."/>
        </authorList>
    </citation>
    <scope>NUCLEOTIDE SEQUENCE [LARGE SCALE GENOMIC DNA]</scope>
    <source>
        <strain evidence="4">SLH14081</strain>
    </source>
</reference>
<dbReference type="Gene3D" id="3.40.50.1820">
    <property type="entry name" value="alpha/beta hydrolase"/>
    <property type="match status" value="1"/>
</dbReference>
<dbReference type="GeneID" id="8509563"/>
<feature type="region of interest" description="Disordered" evidence="1">
    <location>
        <begin position="1"/>
        <end position="45"/>
    </location>
</feature>
<dbReference type="KEGG" id="bgh:BDBG_04489"/>
<sequence length="525" mass="58526">MSPLWGLRTREEHSEGEEHGEDEGAGRGHRREEPTERSRLLPRGGYLDPDDPAVSPYNLWSVRALRSFTILFLVVNLIWWILLLASTFVSPPGMNSRGSGFLDFSFTTLTMANLLIALIFFSVPSRPMTIWGAVLSLFLAVNLFIIVGVPRLRVEEGWVGIASAAWATMISLYLLAQTRFVAWGKREEEERLTGRQETRRTLREWFAVLVETIVTTVTVLVAILLMATLILRAKDAGLPAPGKKYYVDNDKYQIHLDCVGTIPSSKAGNRSATVLLEAGEMPVEDSFRSWVHEAYRNGSIDRYCYWDRPGMGWSDNAPSPHSAGMSADVLSETLALADEEGPWVVVSAGVGGIYSRIFASRHAGDITGLMLIDALHEDLLPEIGKPGRGFKLWLRGIFSPLGLDRLAGAIFKRRTREDRVYGKVAYQNGRFIKAKLQENLVADSTTKSEIASAKHIQSPSMRLVVVSSGIEVRRSQRWADKQKDLTNITNNLVAWDVVKGAPHEVWRTDKGKALLGDRLKKLAKL</sequence>
<feature type="transmembrane region" description="Helical" evidence="2">
    <location>
        <begin position="130"/>
        <end position="152"/>
    </location>
</feature>
<keyword evidence="2" id="KW-0812">Transmembrane</keyword>
<gene>
    <name evidence="3" type="ORF">BDBG_04489</name>
</gene>
<dbReference type="RefSeq" id="XP_002624625.1">
    <property type="nucleotide sequence ID" value="XM_002624579.2"/>
</dbReference>
<evidence type="ECO:0000256" key="1">
    <source>
        <dbReference type="SAM" id="MobiDB-lite"/>
    </source>
</evidence>
<protein>
    <submittedName>
        <fullName evidence="3">Mitochondrial integral membrane protein</fullName>
    </submittedName>
</protein>
<evidence type="ECO:0000256" key="2">
    <source>
        <dbReference type="SAM" id="Phobius"/>
    </source>
</evidence>
<keyword evidence="2" id="KW-0472">Membrane</keyword>
<dbReference type="Pfam" id="PF10329">
    <property type="entry name" value="DUF2417"/>
    <property type="match status" value="1"/>
</dbReference>
<dbReference type="STRING" id="559298.A0A179UNT6"/>
<dbReference type="VEuPathDB" id="FungiDB:BDBG_04489"/>
<dbReference type="InterPro" id="IPR019431">
    <property type="entry name" value="DUF2417"/>
</dbReference>
<dbReference type="InterPro" id="IPR029058">
    <property type="entry name" value="AB_hydrolase_fold"/>
</dbReference>
<dbReference type="AlphaFoldDB" id="A0A179UNT6"/>